<reference evidence="2" key="1">
    <citation type="submission" date="2020-03" db="EMBL/GenBank/DDBJ databases">
        <title>The deep terrestrial virosphere.</title>
        <authorList>
            <person name="Holmfeldt K."/>
            <person name="Nilsson E."/>
            <person name="Simone D."/>
            <person name="Lopez-Fernandez M."/>
            <person name="Wu X."/>
            <person name="de Brujin I."/>
            <person name="Lundin D."/>
            <person name="Andersson A."/>
            <person name="Bertilsson S."/>
            <person name="Dopson M."/>
        </authorList>
    </citation>
    <scope>NUCLEOTIDE SEQUENCE</scope>
    <source>
        <strain evidence="2">MM171B00902</strain>
    </source>
</reference>
<organism evidence="2">
    <name type="scientific">viral metagenome</name>
    <dbReference type="NCBI Taxonomy" id="1070528"/>
    <lineage>
        <taxon>unclassified sequences</taxon>
        <taxon>metagenomes</taxon>
        <taxon>organismal metagenomes</taxon>
    </lineage>
</organism>
<accession>A0A6M3MBY5</accession>
<feature type="compositionally biased region" description="Basic and acidic residues" evidence="1">
    <location>
        <begin position="288"/>
        <end position="298"/>
    </location>
</feature>
<evidence type="ECO:0000256" key="1">
    <source>
        <dbReference type="SAM" id="MobiDB-lite"/>
    </source>
</evidence>
<gene>
    <name evidence="2" type="ORF">MM171B00902_0003</name>
</gene>
<feature type="region of interest" description="Disordered" evidence="1">
    <location>
        <begin position="288"/>
        <end position="311"/>
    </location>
</feature>
<proteinExistence type="predicted"/>
<dbReference type="AlphaFoldDB" id="A0A6M3MBY5"/>
<sequence length="580" mass="66811">MANLSNTEIQALFQERPRKKEIDIGIKHNDRLRFHTETVINKSQLSPYYQTYIDWISSRQPELLPTDKIERFKQLFTVPVPTVELTESIFSHLGNVFKGQDAFNRYQFSDDEILGDWQGFTTDTFWNTQGFSAMQNAIDSVWIVNLPEVQNSRYPEPEDRLIDIKNIIDISVDINNNCEYLIFQSGNKIYVYDDYKFSRYDFTDGSMALLPEVEIPHSLGYCPARMFWSDPLMSGNYINKKAPLTNVLGDLDWLLTCQVFKKYMEIANSYPITAAYRKQQNFIDSQFESDRGRSKEQQKTAGGALAGPGSYLEIDPPLQGESDLMADPVKLISPDVETLEFHEDSLQLKEQNIFYKTVGIDGEQKNDMAKNEKQVMASFESQSSILEKIAKNFEIIQEFADKTKINLRYGPAVLQDISVDYGSKFFLKTEDDYIEQLKEVKDKGGHTAVVSAIMDETLEAKYRNDKNGLTRAKIIQELDPLPDKTQEEAEAILDKRGITIEQFIIKSQLLNFVKRFEREQASLVVFASARDYKDKIDLIYDEFIKYAKEITENSSEPKNIIPFVEEPSVNEISQKEVLIK</sequence>
<dbReference type="EMBL" id="MT143824">
    <property type="protein sequence ID" value="QJB03085.1"/>
    <property type="molecule type" value="Genomic_DNA"/>
</dbReference>
<evidence type="ECO:0000313" key="2">
    <source>
        <dbReference type="EMBL" id="QJB03085.1"/>
    </source>
</evidence>
<name>A0A6M3MBY5_9ZZZZ</name>
<protein>
    <submittedName>
        <fullName evidence="2">Putative capsid protein</fullName>
    </submittedName>
</protein>